<organism evidence="2 3">
    <name type="scientific">Muraenolepis orangiensis</name>
    <name type="common">Patagonian moray cod</name>
    <dbReference type="NCBI Taxonomy" id="630683"/>
    <lineage>
        <taxon>Eukaryota</taxon>
        <taxon>Metazoa</taxon>
        <taxon>Chordata</taxon>
        <taxon>Craniata</taxon>
        <taxon>Vertebrata</taxon>
        <taxon>Euteleostomi</taxon>
        <taxon>Actinopterygii</taxon>
        <taxon>Neopterygii</taxon>
        <taxon>Teleostei</taxon>
        <taxon>Neoteleostei</taxon>
        <taxon>Acanthomorphata</taxon>
        <taxon>Zeiogadaria</taxon>
        <taxon>Gadariae</taxon>
        <taxon>Gadiformes</taxon>
        <taxon>Muraenolepidoidei</taxon>
        <taxon>Muraenolepididae</taxon>
        <taxon>Muraenolepis</taxon>
    </lineage>
</organism>
<dbReference type="EMBL" id="JANIIK010000116">
    <property type="protein sequence ID" value="KAJ3587959.1"/>
    <property type="molecule type" value="Genomic_DNA"/>
</dbReference>
<proteinExistence type="predicted"/>
<dbReference type="OrthoDB" id="3176171at2759"/>
<sequence length="410" mass="46501">MLDPRQHGLDHMGLDAGSPSTWTGSHGSGCWIPVNMDWITWVWMLDPRQHGLDHMGLDAGSPSTWTGSHGSGCWIPVNMDWITWVWMLDPGQHGLDHMGLDHMGLDHMVLVEGLCEVSVCSAEEASDLYQTGRRRLVDTAAPVSSRLQLLGLAGGVSKNHLRGVSPLVKVLDQIQLGTRTSNKLLPFLLTDALTGNGRTCLLYCIPPQEGKGSVEHVQEGVMRIQQLRESLNHEMKNSGFPSEKSDSSHPLEYSGVLERRRQTKEDHEQLIQEELEKMEEELKQEKAEGVQRDLLVMARERRVVAVQIEALRAEALQAKRDLEQQHHLHQRDLQRLREESLKVFQVFHQVSEEQKRTIKGRYRSLLLEAIQDAVHLSAQNQQLRAENHVHRVGRPWWTLVVENTRAVANL</sequence>
<feature type="coiled-coil region" evidence="1">
    <location>
        <begin position="257"/>
        <end position="339"/>
    </location>
</feature>
<keyword evidence="1" id="KW-0175">Coiled coil</keyword>
<accession>A0A9Q0DFE0</accession>
<reference evidence="2" key="1">
    <citation type="submission" date="2022-07" db="EMBL/GenBank/DDBJ databases">
        <title>Chromosome-level genome of Muraenolepis orangiensis.</title>
        <authorList>
            <person name="Kim J."/>
        </authorList>
    </citation>
    <scope>NUCLEOTIDE SEQUENCE</scope>
    <source>
        <strain evidence="2">KU_S4_2022</strain>
        <tissue evidence="2">Muscle</tissue>
    </source>
</reference>
<dbReference type="PANTHER" id="PTHR40710:SF1">
    <property type="entry name" value="RIKEN CDNA E230025N22 GENE"/>
    <property type="match status" value="1"/>
</dbReference>
<dbReference type="InterPro" id="IPR027417">
    <property type="entry name" value="P-loop_NTPase"/>
</dbReference>
<name>A0A9Q0DFE0_9TELE</name>
<evidence type="ECO:0000256" key="1">
    <source>
        <dbReference type="SAM" id="Coils"/>
    </source>
</evidence>
<dbReference type="AlphaFoldDB" id="A0A9Q0DFE0"/>
<gene>
    <name evidence="2" type="ORF">NHX12_011554</name>
</gene>
<keyword evidence="3" id="KW-1185">Reference proteome</keyword>
<evidence type="ECO:0008006" key="4">
    <source>
        <dbReference type="Google" id="ProtNLM"/>
    </source>
</evidence>
<protein>
    <recommendedName>
        <fullName evidence="4">Kinesin motor domain-containing protein</fullName>
    </recommendedName>
</protein>
<evidence type="ECO:0000313" key="3">
    <source>
        <dbReference type="Proteomes" id="UP001148018"/>
    </source>
</evidence>
<dbReference type="SUPFAM" id="SSF52540">
    <property type="entry name" value="P-loop containing nucleoside triphosphate hydrolases"/>
    <property type="match status" value="1"/>
</dbReference>
<evidence type="ECO:0000313" key="2">
    <source>
        <dbReference type="EMBL" id="KAJ3587959.1"/>
    </source>
</evidence>
<comment type="caution">
    <text evidence="2">The sequence shown here is derived from an EMBL/GenBank/DDBJ whole genome shotgun (WGS) entry which is preliminary data.</text>
</comment>
<dbReference type="Proteomes" id="UP001148018">
    <property type="component" value="Unassembled WGS sequence"/>
</dbReference>
<dbReference type="PANTHER" id="PTHR40710">
    <property type="entry name" value="RIKEN CDNA E230025N22 GENE"/>
    <property type="match status" value="1"/>
</dbReference>